<proteinExistence type="inferred from homology"/>
<organism evidence="11 12">
    <name type="scientific">Favolaschia claudopus</name>
    <dbReference type="NCBI Taxonomy" id="2862362"/>
    <lineage>
        <taxon>Eukaryota</taxon>
        <taxon>Fungi</taxon>
        <taxon>Dikarya</taxon>
        <taxon>Basidiomycota</taxon>
        <taxon>Agaricomycotina</taxon>
        <taxon>Agaricomycetes</taxon>
        <taxon>Agaricomycetidae</taxon>
        <taxon>Agaricales</taxon>
        <taxon>Marasmiineae</taxon>
        <taxon>Mycenaceae</taxon>
        <taxon>Favolaschia</taxon>
    </lineage>
</organism>
<feature type="transmembrane region" description="Helical" evidence="10">
    <location>
        <begin position="314"/>
        <end position="334"/>
    </location>
</feature>
<evidence type="ECO:0000256" key="2">
    <source>
        <dbReference type="ARBA" id="ARBA00008807"/>
    </source>
</evidence>
<dbReference type="Proteomes" id="UP001362999">
    <property type="component" value="Unassembled WGS sequence"/>
</dbReference>
<evidence type="ECO:0000256" key="4">
    <source>
        <dbReference type="ARBA" id="ARBA00022692"/>
    </source>
</evidence>
<keyword evidence="8 10" id="KW-0472">Membrane</keyword>
<evidence type="ECO:0000256" key="8">
    <source>
        <dbReference type="ARBA" id="ARBA00023136"/>
    </source>
</evidence>
<keyword evidence="7 10" id="KW-1133">Transmembrane helix</keyword>
<evidence type="ECO:0000313" key="12">
    <source>
        <dbReference type="Proteomes" id="UP001362999"/>
    </source>
</evidence>
<comment type="similarity">
    <text evidence="2">Belongs to the oligopeptide OPT transporter family.</text>
</comment>
<keyword evidence="6" id="KW-0653">Protein transport</keyword>
<evidence type="ECO:0000256" key="7">
    <source>
        <dbReference type="ARBA" id="ARBA00022989"/>
    </source>
</evidence>
<feature type="transmembrane region" description="Helical" evidence="10">
    <location>
        <begin position="129"/>
        <end position="151"/>
    </location>
</feature>
<evidence type="ECO:0000313" key="11">
    <source>
        <dbReference type="EMBL" id="KAK7007989.1"/>
    </source>
</evidence>
<protein>
    <submittedName>
        <fullName evidence="11">Sexual differentiation process protein isp4</fullName>
    </submittedName>
</protein>
<feature type="transmembrane region" description="Helical" evidence="10">
    <location>
        <begin position="354"/>
        <end position="373"/>
    </location>
</feature>
<feature type="transmembrane region" description="Helical" evidence="10">
    <location>
        <begin position="427"/>
        <end position="448"/>
    </location>
</feature>
<name>A0AAW0AFF3_9AGAR</name>
<feature type="transmembrane region" description="Helical" evidence="10">
    <location>
        <begin position="764"/>
        <end position="786"/>
    </location>
</feature>
<feature type="transmembrane region" description="Helical" evidence="10">
    <location>
        <begin position="172"/>
        <end position="193"/>
    </location>
</feature>
<feature type="region of interest" description="Disordered" evidence="9">
    <location>
        <begin position="1"/>
        <end position="43"/>
    </location>
</feature>
<keyword evidence="3" id="KW-0813">Transport</keyword>
<feature type="transmembrane region" description="Helical" evidence="10">
    <location>
        <begin position="105"/>
        <end position="123"/>
    </location>
</feature>
<dbReference type="InterPro" id="IPR004648">
    <property type="entry name" value="Oligpept_transpt"/>
</dbReference>
<evidence type="ECO:0000256" key="9">
    <source>
        <dbReference type="SAM" id="MobiDB-lite"/>
    </source>
</evidence>
<accession>A0AAW0AFF3</accession>
<dbReference type="GO" id="GO:0035673">
    <property type="term" value="F:oligopeptide transmembrane transporter activity"/>
    <property type="evidence" value="ECO:0007669"/>
    <property type="project" value="InterPro"/>
</dbReference>
<feature type="transmembrane region" description="Helical" evidence="10">
    <location>
        <begin position="506"/>
        <end position="526"/>
    </location>
</feature>
<feature type="compositionally biased region" description="Basic and acidic residues" evidence="9">
    <location>
        <begin position="26"/>
        <end position="42"/>
    </location>
</feature>
<dbReference type="EMBL" id="JAWWNJ010000069">
    <property type="protein sequence ID" value="KAK7007989.1"/>
    <property type="molecule type" value="Genomic_DNA"/>
</dbReference>
<sequence length="868" mass="97076">MADTNVAPPSPHYQMARESNIQQQQHADEKASSTDVDGEKMGNEATIATLEDDNIAALTGAQFDDPNLDKEHFTALDDESPYPEVRSAVANTDDPDMPVTTLRTWVLGIAWAIIIPGLNQFFFFRFPGVTITGIVAQLLSFPCGRAAAAYLPNWRIFGVSLNPGPFTVKEHVLITIMASVGAGSAYATDIVAVQRVYYNQTYNFSYQWFVVMSTQLIGFSIGGVARRFLVAPPSMIWPANLVNCALFNTLHSQYYAGVGTRGGLSRERFFVYAFLGSFFWYFFPGYIFQALSYFSWVTWIRPNNAIFLPYPYRYLAIAQLFGYFHGMGMSVVTFDWNQITYIGSPLATPWWAEANIFAGFVFFFWFLTPVLYFTNTWFGKFMPISSRTSYDNKMQTYDVNRILTADNTVDLDAYHQYSPLFLSTTFAISYGLSFASITATLMHAFLYFRKQIWVQSRRALHEQPDIHARLMSRYPQVPEWWYLILFLGMFVLGIISIEVWPTQMPVWAFVLALIIAFTYVIPIGMIQAITNQQVGLNVITELIIGYALPGRPVAMMMFKTWGYITMAQALTFASDFKLGHYMKIPPRPMFWSQIVATVIAGTVQLGVQAWMFTNINDFCAPDQKDGFICPSTEVFGTASIIHTISVMDNIDSGVSSDPSCSLVVDRHTTSICVGVVLYSTSHVECVCLALVFFFLIGAVTPVIAWSLNKKYPNSFLKYVNPVIFNGTGLIPPATAINYVPWAAVGFIFQYVIRRRHFSWWTKYNYVLSAALDSGVAVSILVIFFALQFPKNGTIGLTSIQAWWGNTIPFTGADYGPGGAGTPVRPLAPGETFGLFCFEDDQSDDVVQAEYLVNAKQSAAGSPSTAENV</sequence>
<comment type="caution">
    <text evidence="11">The sequence shown here is derived from an EMBL/GenBank/DDBJ whole genome shotgun (WGS) entry which is preliminary data.</text>
</comment>
<dbReference type="NCBIfam" id="TIGR00727">
    <property type="entry name" value="ISP4_OPT"/>
    <property type="match status" value="1"/>
</dbReference>
<evidence type="ECO:0000256" key="3">
    <source>
        <dbReference type="ARBA" id="ARBA00022448"/>
    </source>
</evidence>
<evidence type="ECO:0000256" key="1">
    <source>
        <dbReference type="ARBA" id="ARBA00004141"/>
    </source>
</evidence>
<keyword evidence="12" id="KW-1185">Reference proteome</keyword>
<evidence type="ECO:0000256" key="10">
    <source>
        <dbReference type="SAM" id="Phobius"/>
    </source>
</evidence>
<dbReference type="GO" id="GO:0016020">
    <property type="term" value="C:membrane"/>
    <property type="evidence" value="ECO:0007669"/>
    <property type="project" value="UniProtKB-SubCell"/>
</dbReference>
<feature type="transmembrane region" description="Helical" evidence="10">
    <location>
        <begin position="269"/>
        <end position="294"/>
    </location>
</feature>
<gene>
    <name evidence="11" type="ORF">R3P38DRAFT_3211640</name>
</gene>
<evidence type="ECO:0000256" key="5">
    <source>
        <dbReference type="ARBA" id="ARBA00022856"/>
    </source>
</evidence>
<keyword evidence="5" id="KW-0571">Peptide transport</keyword>
<dbReference type="AlphaFoldDB" id="A0AAW0AFF3"/>
<dbReference type="PANTHER" id="PTHR22601">
    <property type="entry name" value="ISP4 LIKE PROTEIN"/>
    <property type="match status" value="1"/>
</dbReference>
<dbReference type="Pfam" id="PF03169">
    <property type="entry name" value="OPT"/>
    <property type="match status" value="1"/>
</dbReference>
<feature type="transmembrane region" description="Helical" evidence="10">
    <location>
        <begin position="686"/>
        <end position="707"/>
    </location>
</feature>
<dbReference type="GO" id="GO:0015031">
    <property type="term" value="P:protein transport"/>
    <property type="evidence" value="ECO:0007669"/>
    <property type="project" value="UniProtKB-KW"/>
</dbReference>
<keyword evidence="4 10" id="KW-0812">Transmembrane</keyword>
<dbReference type="NCBIfam" id="TIGR00728">
    <property type="entry name" value="OPT_sfam"/>
    <property type="match status" value="1"/>
</dbReference>
<dbReference type="InterPro" id="IPR004813">
    <property type="entry name" value="OPT"/>
</dbReference>
<comment type="subcellular location">
    <subcellularLocation>
        <location evidence="1">Membrane</location>
        <topology evidence="1">Multi-pass membrane protein</topology>
    </subcellularLocation>
</comment>
<feature type="transmembrane region" description="Helical" evidence="10">
    <location>
        <begin position="735"/>
        <end position="752"/>
    </location>
</feature>
<feature type="transmembrane region" description="Helical" evidence="10">
    <location>
        <begin position="480"/>
        <end position="500"/>
    </location>
</feature>
<feature type="transmembrane region" description="Helical" evidence="10">
    <location>
        <begin position="205"/>
        <end position="225"/>
    </location>
</feature>
<reference evidence="11 12" key="1">
    <citation type="journal article" date="2024" name="J Genomics">
        <title>Draft genome sequencing and assembly of Favolaschia claudopus CIRM-BRFM 2984 isolated from oak limbs.</title>
        <authorList>
            <person name="Navarro D."/>
            <person name="Drula E."/>
            <person name="Chaduli D."/>
            <person name="Cazenave R."/>
            <person name="Ahrendt S."/>
            <person name="Wang J."/>
            <person name="Lipzen A."/>
            <person name="Daum C."/>
            <person name="Barry K."/>
            <person name="Grigoriev I.V."/>
            <person name="Favel A."/>
            <person name="Rosso M.N."/>
            <person name="Martin F."/>
        </authorList>
    </citation>
    <scope>NUCLEOTIDE SEQUENCE [LARGE SCALE GENOMIC DNA]</scope>
    <source>
        <strain evidence="11 12">CIRM-BRFM 2984</strain>
    </source>
</reference>
<evidence type="ECO:0000256" key="6">
    <source>
        <dbReference type="ARBA" id="ARBA00022927"/>
    </source>
</evidence>